<evidence type="ECO:0000256" key="2">
    <source>
        <dbReference type="ARBA" id="ARBA00022475"/>
    </source>
</evidence>
<evidence type="ECO:0000259" key="8">
    <source>
        <dbReference type="Pfam" id="PF02687"/>
    </source>
</evidence>
<evidence type="ECO:0000256" key="7">
    <source>
        <dbReference type="SAM" id="Phobius"/>
    </source>
</evidence>
<feature type="domain" description="MacB-like periplasmic core" evidence="9">
    <location>
        <begin position="45"/>
        <end position="249"/>
    </location>
</feature>
<evidence type="ECO:0000256" key="1">
    <source>
        <dbReference type="ARBA" id="ARBA00004651"/>
    </source>
</evidence>
<dbReference type="Pfam" id="PF02687">
    <property type="entry name" value="FtsX"/>
    <property type="match status" value="1"/>
</dbReference>
<sequence length="415" mass="43115">MTTIARTRTSASAAEAADSRPVRLAPLDILGLGLLGIRTRKIRAALSALGISIGIATMIVVTGIPASSQKALMNQLSALGTNMLQAIPVPNQDPPVQLPAESVDMVGRIGPVTVASAVANTHADVFRNDHVDADDYAGLAILASRTNLLQAINAKVQSGRFLNRVTEKFPTAVLGSVAATRMGIAKVIPGQPAPQIYINRHWFTVIGVLAKTPLSPDIDRSVLVGWDAARTQLKFDGSPTVIYVKANESGIDAVRSVLSATIYPELPGMVQVSRPSDALAAKRATQTTFSALFLGLAGVALLVGGIGVANTMVISVLERRKEIGLRRALGANRGQIRSQFLTESVALSALGGLAGTLLGVLTTVGYATYQNWPPVIPLPAVAGGFGGAILIGMAAGVYPSIRASRLTPTEALATA</sequence>
<comment type="caution">
    <text evidence="10">The sequence shown here is derived from an EMBL/GenBank/DDBJ whole genome shotgun (WGS) entry which is preliminary data.</text>
</comment>
<organism evidence="10 11">
    <name type="scientific">Streptomyces prunicolor</name>
    <dbReference type="NCBI Taxonomy" id="67348"/>
    <lineage>
        <taxon>Bacteria</taxon>
        <taxon>Bacillati</taxon>
        <taxon>Actinomycetota</taxon>
        <taxon>Actinomycetes</taxon>
        <taxon>Kitasatosporales</taxon>
        <taxon>Streptomycetaceae</taxon>
        <taxon>Streptomyces</taxon>
    </lineage>
</organism>
<feature type="transmembrane region" description="Helical" evidence="7">
    <location>
        <begin position="375"/>
        <end position="398"/>
    </location>
</feature>
<evidence type="ECO:0000313" key="10">
    <source>
        <dbReference type="EMBL" id="MDV7216793.1"/>
    </source>
</evidence>
<dbReference type="Proteomes" id="UP001187346">
    <property type="component" value="Unassembled WGS sequence"/>
</dbReference>
<proteinExistence type="inferred from homology"/>
<evidence type="ECO:0000256" key="4">
    <source>
        <dbReference type="ARBA" id="ARBA00022989"/>
    </source>
</evidence>
<evidence type="ECO:0000256" key="3">
    <source>
        <dbReference type="ARBA" id="ARBA00022692"/>
    </source>
</evidence>
<dbReference type="InterPro" id="IPR025857">
    <property type="entry name" value="MacB_PCD"/>
</dbReference>
<accession>A0ABU4F874</accession>
<comment type="similarity">
    <text evidence="6">Belongs to the ABC-4 integral membrane protein family.</text>
</comment>
<evidence type="ECO:0000259" key="9">
    <source>
        <dbReference type="Pfam" id="PF12704"/>
    </source>
</evidence>
<dbReference type="InterPro" id="IPR003838">
    <property type="entry name" value="ABC3_permease_C"/>
</dbReference>
<keyword evidence="4 7" id="KW-1133">Transmembrane helix</keyword>
<feature type="transmembrane region" description="Helical" evidence="7">
    <location>
        <begin position="44"/>
        <end position="66"/>
    </location>
</feature>
<gene>
    <name evidence="10" type="ORF">R5A26_12620</name>
</gene>
<keyword evidence="5 7" id="KW-0472">Membrane</keyword>
<keyword evidence="3 7" id="KW-0812">Transmembrane</keyword>
<dbReference type="EMBL" id="JAWMAJ010000033">
    <property type="protein sequence ID" value="MDV7216793.1"/>
    <property type="molecule type" value="Genomic_DNA"/>
</dbReference>
<keyword evidence="2" id="KW-1003">Cell membrane</keyword>
<feature type="domain" description="ABC3 transporter permease C-terminal" evidence="8">
    <location>
        <begin position="296"/>
        <end position="408"/>
    </location>
</feature>
<dbReference type="InterPro" id="IPR050250">
    <property type="entry name" value="Macrolide_Exporter_MacB"/>
</dbReference>
<evidence type="ECO:0000256" key="5">
    <source>
        <dbReference type="ARBA" id="ARBA00023136"/>
    </source>
</evidence>
<comment type="subcellular location">
    <subcellularLocation>
        <location evidence="1">Cell membrane</location>
        <topology evidence="1">Multi-pass membrane protein</topology>
    </subcellularLocation>
</comment>
<dbReference type="Pfam" id="PF12704">
    <property type="entry name" value="MacB_PCD"/>
    <property type="match status" value="1"/>
</dbReference>
<feature type="transmembrane region" description="Helical" evidence="7">
    <location>
        <begin position="292"/>
        <end position="317"/>
    </location>
</feature>
<reference evidence="10 11" key="1">
    <citation type="submission" date="2023-10" db="EMBL/GenBank/DDBJ databases">
        <title>Characterization of rhizosphere-enriched actinobacteria from wheat plants lab-grown on chernevaya soil.</title>
        <authorList>
            <person name="Tikhonova E.N."/>
            <person name="Konopkin A."/>
            <person name="Kravchenko I.K."/>
        </authorList>
    </citation>
    <scope>NUCLEOTIDE SEQUENCE [LARGE SCALE GENOMIC DNA]</scope>
    <source>
        <strain evidence="10 11">RR29</strain>
    </source>
</reference>
<protein>
    <submittedName>
        <fullName evidence="10">ABC transporter permease</fullName>
    </submittedName>
</protein>
<evidence type="ECO:0000313" key="11">
    <source>
        <dbReference type="Proteomes" id="UP001187346"/>
    </source>
</evidence>
<dbReference type="PANTHER" id="PTHR30572">
    <property type="entry name" value="MEMBRANE COMPONENT OF TRANSPORTER-RELATED"/>
    <property type="match status" value="1"/>
</dbReference>
<dbReference type="RefSeq" id="WP_317771269.1">
    <property type="nucleotide sequence ID" value="NZ_JAWMAJ010000033.1"/>
</dbReference>
<keyword evidence="11" id="KW-1185">Reference proteome</keyword>
<name>A0ABU4F874_9ACTN</name>
<dbReference type="PANTHER" id="PTHR30572:SF4">
    <property type="entry name" value="ABC TRANSPORTER PERMEASE YTRF"/>
    <property type="match status" value="1"/>
</dbReference>
<feature type="transmembrane region" description="Helical" evidence="7">
    <location>
        <begin position="345"/>
        <end position="369"/>
    </location>
</feature>
<evidence type="ECO:0000256" key="6">
    <source>
        <dbReference type="ARBA" id="ARBA00038076"/>
    </source>
</evidence>